<keyword evidence="4 7" id="KW-0812">Transmembrane</keyword>
<dbReference type="EMBL" id="LNNH01000010">
    <property type="protein sequence ID" value="KWW21888.1"/>
    <property type="molecule type" value="Genomic_DNA"/>
</dbReference>
<gene>
    <name evidence="9" type="ORF">AS888_05215</name>
</gene>
<keyword evidence="10" id="KW-1185">Reference proteome</keyword>
<keyword evidence="5 7" id="KW-1133">Transmembrane helix</keyword>
<comment type="subcellular location">
    <subcellularLocation>
        <location evidence="1">Cell membrane</location>
        <topology evidence="1">Multi-pass membrane protein</topology>
    </subcellularLocation>
</comment>
<feature type="transmembrane region" description="Helical" evidence="7">
    <location>
        <begin position="373"/>
        <end position="393"/>
    </location>
</feature>
<dbReference type="SUPFAM" id="SSF103473">
    <property type="entry name" value="MFS general substrate transporter"/>
    <property type="match status" value="1"/>
</dbReference>
<evidence type="ECO:0000259" key="8">
    <source>
        <dbReference type="PROSITE" id="PS50850"/>
    </source>
</evidence>
<name>A0A109N1R0_9BACI</name>
<dbReference type="PANTHER" id="PTHR43266">
    <property type="entry name" value="MACROLIDE-EFFLUX PROTEIN"/>
    <property type="match status" value="1"/>
</dbReference>
<organism evidence="9 10">
    <name type="scientific">Peribacillus simplex</name>
    <dbReference type="NCBI Taxonomy" id="1478"/>
    <lineage>
        <taxon>Bacteria</taxon>
        <taxon>Bacillati</taxon>
        <taxon>Bacillota</taxon>
        <taxon>Bacilli</taxon>
        <taxon>Bacillales</taxon>
        <taxon>Bacillaceae</taxon>
        <taxon>Peribacillus</taxon>
    </lineage>
</organism>
<feature type="transmembrane region" description="Helical" evidence="7">
    <location>
        <begin position="254"/>
        <end position="275"/>
    </location>
</feature>
<accession>A0A109N1R0</accession>
<protein>
    <submittedName>
        <fullName evidence="9">Permease</fullName>
    </submittedName>
</protein>
<evidence type="ECO:0000256" key="2">
    <source>
        <dbReference type="ARBA" id="ARBA00022448"/>
    </source>
</evidence>
<dbReference type="AlphaFoldDB" id="A0A109N1R0"/>
<feature type="transmembrane region" description="Helical" evidence="7">
    <location>
        <begin position="49"/>
        <end position="68"/>
    </location>
</feature>
<dbReference type="InterPro" id="IPR020846">
    <property type="entry name" value="MFS_dom"/>
</dbReference>
<feature type="transmembrane region" description="Helical" evidence="7">
    <location>
        <begin position="347"/>
        <end position="367"/>
    </location>
</feature>
<reference evidence="9 10" key="1">
    <citation type="submission" date="2015-11" db="EMBL/GenBank/DDBJ databases">
        <title>Genome Sequence of Bacillus simplex strain VanAntwerpen2.</title>
        <authorList>
            <person name="Couger M.B."/>
        </authorList>
    </citation>
    <scope>NUCLEOTIDE SEQUENCE [LARGE SCALE GENOMIC DNA]</scope>
    <source>
        <strain evidence="9 10">VanAntwerpen02</strain>
    </source>
</reference>
<dbReference type="GO" id="GO:0005886">
    <property type="term" value="C:plasma membrane"/>
    <property type="evidence" value="ECO:0007669"/>
    <property type="project" value="UniProtKB-SubCell"/>
</dbReference>
<feature type="transmembrane region" description="Helical" evidence="7">
    <location>
        <begin position="217"/>
        <end position="242"/>
    </location>
</feature>
<evidence type="ECO:0000256" key="5">
    <source>
        <dbReference type="ARBA" id="ARBA00022989"/>
    </source>
</evidence>
<dbReference type="PANTHER" id="PTHR43266:SF10">
    <property type="entry name" value="BACILYSIN EXPORTER BACE-RELATED"/>
    <property type="match status" value="1"/>
</dbReference>
<evidence type="ECO:0000256" key="4">
    <source>
        <dbReference type="ARBA" id="ARBA00022692"/>
    </source>
</evidence>
<dbReference type="Proteomes" id="UP000064189">
    <property type="component" value="Unassembled WGS sequence"/>
</dbReference>
<dbReference type="Pfam" id="PF05977">
    <property type="entry name" value="MFS_3"/>
    <property type="match status" value="1"/>
</dbReference>
<evidence type="ECO:0000256" key="3">
    <source>
        <dbReference type="ARBA" id="ARBA00022475"/>
    </source>
</evidence>
<feature type="domain" description="Major facilitator superfamily (MFS) profile" evidence="8">
    <location>
        <begin position="215"/>
        <end position="416"/>
    </location>
</feature>
<dbReference type="Gene3D" id="1.20.1250.20">
    <property type="entry name" value="MFS general substrate transporter like domains"/>
    <property type="match status" value="1"/>
</dbReference>
<feature type="transmembrane region" description="Helical" evidence="7">
    <location>
        <begin position="75"/>
        <end position="97"/>
    </location>
</feature>
<keyword evidence="6 7" id="KW-0472">Membrane</keyword>
<evidence type="ECO:0000313" key="10">
    <source>
        <dbReference type="Proteomes" id="UP000064189"/>
    </source>
</evidence>
<evidence type="ECO:0000256" key="6">
    <source>
        <dbReference type="ARBA" id="ARBA00023136"/>
    </source>
</evidence>
<keyword evidence="2" id="KW-0813">Transport</keyword>
<dbReference type="GO" id="GO:0022857">
    <property type="term" value="F:transmembrane transporter activity"/>
    <property type="evidence" value="ECO:0007669"/>
    <property type="project" value="InterPro"/>
</dbReference>
<dbReference type="RefSeq" id="WP_061140888.1">
    <property type="nucleotide sequence ID" value="NZ_LNNH01000010.1"/>
</dbReference>
<dbReference type="PROSITE" id="PS50850">
    <property type="entry name" value="MFS"/>
    <property type="match status" value="1"/>
</dbReference>
<comment type="caution">
    <text evidence="9">The sequence shown here is derived from an EMBL/GenBank/DDBJ whole genome shotgun (WGS) entry which is preliminary data.</text>
</comment>
<evidence type="ECO:0000313" key="9">
    <source>
        <dbReference type="EMBL" id="KWW21888.1"/>
    </source>
</evidence>
<dbReference type="CDD" id="cd06173">
    <property type="entry name" value="MFS_MefA_like"/>
    <property type="match status" value="1"/>
</dbReference>
<evidence type="ECO:0000256" key="7">
    <source>
        <dbReference type="SAM" id="Phobius"/>
    </source>
</evidence>
<feature type="transmembrane region" description="Helical" evidence="7">
    <location>
        <begin position="282"/>
        <end position="300"/>
    </location>
</feature>
<evidence type="ECO:0000256" key="1">
    <source>
        <dbReference type="ARBA" id="ARBA00004651"/>
    </source>
</evidence>
<dbReference type="InterPro" id="IPR010290">
    <property type="entry name" value="TM_effector"/>
</dbReference>
<feature type="transmembrane region" description="Helical" evidence="7">
    <location>
        <begin position="168"/>
        <end position="188"/>
    </location>
</feature>
<feature type="transmembrane region" description="Helical" evidence="7">
    <location>
        <begin position="306"/>
        <end position="326"/>
    </location>
</feature>
<proteinExistence type="predicted"/>
<feature type="transmembrane region" description="Helical" evidence="7">
    <location>
        <begin position="12"/>
        <end position="37"/>
    </location>
</feature>
<keyword evidence="3" id="KW-1003">Cell membrane</keyword>
<sequence length="416" mass="46251">MSDKLLKNRQFLILWIGNAISELGGAFGAFCNSILLYQLTNSPMALGSMWLLYFLPSLILQLFIGPFIDKWSRKWLMIVSQWTRGVIFLIPLVSLAVGNLQPWHIFVVQIIAGLITPIYTPANQAITPTIIPKDQLSAANAYKDGTVRLMTFSAPFLGGVVIEHTGVIPSLIFVCGLLIMSGTLLFFIQEVRTVQHVRKSWLEQFMEGISYFFKQPVIVWLGIFLAFVQFGVGVTMVVNLPYVTKELSGSYAEYGYFMASFPLGYVMGTIFAGNINNKRRRVLMLGALVIGGLTFISLGFNHSIAFALITEVIAGIAMAFFGVHNITIFQQTVPNELMGKVSAVRLFIIRGVMPLGVLTGSFLSEVWGIRPLYFLIGSIICTVSLLGVILPYFKIIDHSFIGENIPCSRKDHKDMH</sequence>
<dbReference type="InterPro" id="IPR036259">
    <property type="entry name" value="MFS_trans_sf"/>
</dbReference>